<reference evidence="2 3" key="1">
    <citation type="submission" date="2017-12" db="EMBL/GenBank/DDBJ databases">
        <title>The genome sequence of Caulobacter flavus CGMCC1 15093.</title>
        <authorList>
            <person name="Gao J."/>
            <person name="Mao X."/>
            <person name="Sun J."/>
        </authorList>
    </citation>
    <scope>NUCLEOTIDE SEQUENCE [LARGE SCALE GENOMIC DNA]</scope>
    <source>
        <strain evidence="2 3">CGMCC1 15093</strain>
    </source>
</reference>
<dbReference type="RefSeq" id="WP_101714616.1">
    <property type="nucleotide sequence ID" value="NZ_CP026100.1"/>
</dbReference>
<proteinExistence type="predicted"/>
<dbReference type="Proteomes" id="UP000281192">
    <property type="component" value="Chromosome"/>
</dbReference>
<dbReference type="OrthoDB" id="7193356at2"/>
<sequence>MSDRSSATITIGGRLTRESFLALAQAIADEGLSADWDGPWFTPADAVVGQPLRLKAREVAGGTFDELEAWCQDNGLPFVRWCGGYPGSWSPERVVFSGEGEPARYLADEDDEVLLDAFTVRELGSMAAIEAYFADAAFMVPPLVILDDGGGGDR</sequence>
<name>A0A2N5CNY2_9CAUL</name>
<dbReference type="AlphaFoldDB" id="A0A2N5CNY2"/>
<evidence type="ECO:0000313" key="3">
    <source>
        <dbReference type="Proteomes" id="UP000234483"/>
    </source>
</evidence>
<organism evidence="2 3">
    <name type="scientific">Caulobacter flavus</name>
    <dbReference type="NCBI Taxonomy" id="1679497"/>
    <lineage>
        <taxon>Bacteria</taxon>
        <taxon>Pseudomonadati</taxon>
        <taxon>Pseudomonadota</taxon>
        <taxon>Alphaproteobacteria</taxon>
        <taxon>Caulobacterales</taxon>
        <taxon>Caulobacteraceae</taxon>
        <taxon>Caulobacter</taxon>
    </lineage>
</organism>
<accession>A0A2N5CNY2</accession>
<evidence type="ECO:0000313" key="4">
    <source>
        <dbReference type="Proteomes" id="UP000281192"/>
    </source>
</evidence>
<dbReference type="EMBL" id="CP026100">
    <property type="protein sequence ID" value="AYV48625.1"/>
    <property type="molecule type" value="Genomic_DNA"/>
</dbReference>
<dbReference type="Proteomes" id="UP000234483">
    <property type="component" value="Unassembled WGS sequence"/>
</dbReference>
<evidence type="ECO:0000313" key="1">
    <source>
        <dbReference type="EMBL" id="AYV48625.1"/>
    </source>
</evidence>
<evidence type="ECO:0000313" key="2">
    <source>
        <dbReference type="EMBL" id="PLR08660.1"/>
    </source>
</evidence>
<reference evidence="1 4" key="2">
    <citation type="submission" date="2018-01" db="EMBL/GenBank/DDBJ databases">
        <title>Complete genome sequence of Caulobacter flavus RHGG3.</title>
        <authorList>
            <person name="Yang E."/>
        </authorList>
    </citation>
    <scope>NUCLEOTIDE SEQUENCE [LARGE SCALE GENOMIC DNA]</scope>
    <source>
        <strain evidence="1 4">RHGG3</strain>
    </source>
</reference>
<gene>
    <name evidence="1" type="ORF">C1707_21495</name>
    <name evidence="2" type="ORF">CFHF_19575</name>
</gene>
<dbReference type="EMBL" id="PJRQ01000041">
    <property type="protein sequence ID" value="PLR08660.1"/>
    <property type="molecule type" value="Genomic_DNA"/>
</dbReference>
<keyword evidence="4" id="KW-1185">Reference proteome</keyword>
<dbReference type="KEGG" id="cfh:C1707_21495"/>
<protein>
    <submittedName>
        <fullName evidence="2">Uncharacterized protein</fullName>
    </submittedName>
</protein>